<feature type="binding site" description="via carbamate group" evidence="15">
    <location>
        <position position="121"/>
    </location>
    <ligand>
        <name>Mg(2+)</name>
        <dbReference type="ChEBI" id="CHEBI:18420"/>
    </ligand>
</feature>
<feature type="active site" description="Proton acceptor" evidence="15">
    <location>
        <position position="467"/>
    </location>
</feature>
<evidence type="ECO:0000256" key="13">
    <source>
        <dbReference type="ARBA" id="ARBA00029437"/>
    </source>
</evidence>
<feature type="binding site" evidence="15">
    <location>
        <position position="441"/>
    </location>
    <ligand>
        <name>Mg(2+)</name>
        <dbReference type="ChEBI" id="CHEBI:18420"/>
    </ligand>
</feature>
<evidence type="ECO:0000256" key="2">
    <source>
        <dbReference type="ARBA" id="ARBA00006486"/>
    </source>
</evidence>
<comment type="function">
    <text evidence="15">Functions in the biosynthesis of branched-chain amino acids. Catalyzes the dehydration of (2R,3R)-2,3-dihydroxy-3-methylpentanoate (2,3-dihydroxy-3-methylvalerate) into 2-oxo-3-methylpentanoate (2-oxo-3-methylvalerate) and of (2R)-2,3-dihydroxy-3-methylbutanoate (2,3-dihydroxyisovalerate) into 2-oxo-3-methylbutanoate (2-oxoisovalerate), the penultimate precursor to L-isoleucine and L-valine, respectively.</text>
</comment>
<keyword evidence="5 15" id="KW-0479">Metal-binding</keyword>
<keyword evidence="7 15" id="KW-0408">Iron</keyword>
<comment type="pathway">
    <text evidence="12 15">Amino-acid biosynthesis; L-valine biosynthesis; L-valine from pyruvate: step 3/4.</text>
</comment>
<dbReference type="GO" id="GO:0000287">
    <property type="term" value="F:magnesium ion binding"/>
    <property type="evidence" value="ECO:0007669"/>
    <property type="project" value="UniProtKB-UniRule"/>
</dbReference>
<dbReference type="InterPro" id="IPR037237">
    <property type="entry name" value="IlvD/EDD_N"/>
</dbReference>
<organism evidence="18 19">
    <name type="scientific">Candidatus Egerieicola faecale</name>
    <dbReference type="NCBI Taxonomy" id="2840774"/>
    <lineage>
        <taxon>Bacteria</taxon>
        <taxon>Bacillati</taxon>
        <taxon>Bacillota</taxon>
        <taxon>Clostridia</taxon>
        <taxon>Eubacteriales</taxon>
        <taxon>Oscillospiraceae</taxon>
        <taxon>Oscillospiraceae incertae sedis</taxon>
        <taxon>Candidatus Egerieicola</taxon>
    </lineage>
</organism>
<dbReference type="InterPro" id="IPR042096">
    <property type="entry name" value="Dihydro-acid_dehy_C"/>
</dbReference>
<dbReference type="GO" id="GO:0005829">
    <property type="term" value="C:cytosol"/>
    <property type="evidence" value="ECO:0007669"/>
    <property type="project" value="TreeGrafter"/>
</dbReference>
<keyword evidence="6 15" id="KW-0460">Magnesium</keyword>
<comment type="cofactor">
    <cofactor evidence="1 15">
        <name>Mg(2+)</name>
        <dbReference type="ChEBI" id="CHEBI:18420"/>
    </cofactor>
</comment>
<evidence type="ECO:0000256" key="5">
    <source>
        <dbReference type="ARBA" id="ARBA00022723"/>
    </source>
</evidence>
<evidence type="ECO:0000256" key="15">
    <source>
        <dbReference type="HAMAP-Rule" id="MF_00012"/>
    </source>
</evidence>
<comment type="cofactor">
    <cofactor evidence="15">
        <name>[2Fe-2S] cluster</name>
        <dbReference type="ChEBI" id="CHEBI:190135"/>
    </cofactor>
    <text evidence="15">Binds 1 [2Fe-2S] cluster per subunit. This cluster acts as a Lewis acid cofactor.</text>
</comment>
<evidence type="ECO:0000313" key="19">
    <source>
        <dbReference type="Proteomes" id="UP000824082"/>
    </source>
</evidence>
<feature type="domain" description="Dihydroxy-acid/6-phosphogluconate dehydratase N-terminal" evidence="16">
    <location>
        <begin position="31"/>
        <end position="343"/>
    </location>
</feature>
<dbReference type="PROSITE" id="PS00887">
    <property type="entry name" value="ILVD_EDD_2"/>
    <property type="match status" value="1"/>
</dbReference>
<dbReference type="Pfam" id="PF24877">
    <property type="entry name" value="ILV_EDD_C"/>
    <property type="match status" value="1"/>
</dbReference>
<dbReference type="NCBIfam" id="NF002068">
    <property type="entry name" value="PRK00911.1"/>
    <property type="match status" value="1"/>
</dbReference>
<evidence type="ECO:0000256" key="6">
    <source>
        <dbReference type="ARBA" id="ARBA00022842"/>
    </source>
</evidence>
<dbReference type="GO" id="GO:0051537">
    <property type="term" value="F:2 iron, 2 sulfur cluster binding"/>
    <property type="evidence" value="ECO:0007669"/>
    <property type="project" value="UniProtKB-UniRule"/>
</dbReference>
<comment type="catalytic activity">
    <reaction evidence="15">
        <text>(2R,3R)-2,3-dihydroxy-3-methylpentanoate = (S)-3-methyl-2-oxopentanoate + H2O</text>
        <dbReference type="Rhea" id="RHEA:27694"/>
        <dbReference type="ChEBI" id="CHEBI:15377"/>
        <dbReference type="ChEBI" id="CHEBI:35146"/>
        <dbReference type="ChEBI" id="CHEBI:49258"/>
        <dbReference type="EC" id="4.2.1.9"/>
    </reaction>
</comment>
<dbReference type="PROSITE" id="PS00886">
    <property type="entry name" value="ILVD_EDD_1"/>
    <property type="match status" value="1"/>
</dbReference>
<dbReference type="GO" id="GO:0009099">
    <property type="term" value="P:L-valine biosynthetic process"/>
    <property type="evidence" value="ECO:0007669"/>
    <property type="project" value="UniProtKB-UniRule"/>
</dbReference>
<evidence type="ECO:0000256" key="4">
    <source>
        <dbReference type="ARBA" id="ARBA00022714"/>
    </source>
</evidence>
<feature type="modified residue" description="N6-carboxylysine" evidence="15">
    <location>
        <position position="121"/>
    </location>
</feature>
<dbReference type="EC" id="4.2.1.9" evidence="14 15"/>
<dbReference type="InterPro" id="IPR020558">
    <property type="entry name" value="DiOHA_6PGluconate_deHydtase_CS"/>
</dbReference>
<dbReference type="FunFam" id="3.50.30.80:FF:000001">
    <property type="entry name" value="Dihydroxy-acid dehydratase"/>
    <property type="match status" value="1"/>
</dbReference>
<dbReference type="InterPro" id="IPR004404">
    <property type="entry name" value="DihydroxyA_deHydtase"/>
</dbReference>
<keyword evidence="8 15" id="KW-0411">Iron-sulfur</keyword>
<comment type="caution">
    <text evidence="15">Lacks conserved residue(s) required for the propagation of feature annotation.</text>
</comment>
<dbReference type="Gene3D" id="3.50.30.80">
    <property type="entry name" value="IlvD/EDD C-terminal domain-like"/>
    <property type="match status" value="1"/>
</dbReference>
<dbReference type="InterPro" id="IPR056740">
    <property type="entry name" value="ILV_EDD_C"/>
</dbReference>
<reference evidence="18" key="2">
    <citation type="journal article" date="2021" name="PeerJ">
        <title>Extensive microbial diversity within the chicken gut microbiome revealed by metagenomics and culture.</title>
        <authorList>
            <person name="Gilroy R."/>
            <person name="Ravi A."/>
            <person name="Getino M."/>
            <person name="Pursley I."/>
            <person name="Horton D.L."/>
            <person name="Alikhan N.F."/>
            <person name="Baker D."/>
            <person name="Gharbi K."/>
            <person name="Hall N."/>
            <person name="Watson M."/>
            <person name="Adriaenssens E.M."/>
            <person name="Foster-Nyarko E."/>
            <person name="Jarju S."/>
            <person name="Secka A."/>
            <person name="Antonio M."/>
            <person name="Oren A."/>
            <person name="Chaudhuri R.R."/>
            <person name="La Ragione R."/>
            <person name="Hildebrand F."/>
            <person name="Pallen M.J."/>
        </authorList>
    </citation>
    <scope>NUCLEOTIDE SEQUENCE</scope>
    <source>
        <strain evidence="18">4509</strain>
    </source>
</reference>
<dbReference type="NCBIfam" id="TIGR00110">
    <property type="entry name" value="ilvD"/>
    <property type="match status" value="1"/>
</dbReference>
<sequence length="553" mass="58697">MRSDLMKVGPNRMPHRSLLKALGLTDSEIKRPFVAVVSAASDYVPGHMHLDKIAEAVKAGIRNAGGVPFEFRTIGVCDGLSMNHKGMKYSLCSRELIADSIEVMLTAHPLDGAVFIPNCDKIVPGMLLGAIRMNLPSIFVSGGPMTPGVVNGKRVGLSETFEAVGAYAAGKIGDEELMEYENNSCPTCGSCSGMYTANSMNCLTEAVGMSLPKNATCAAVSSERLRIAKETGERVMELIQKNIRPSDILTEKAFRNALACDMALGCSTNTVLHLLALAKTAQTKVNMDTVDEMSHKVPQLCKLNPAGHVFIEDLNAFGGIQAVLKELARGGYIDDTLPTVTGAVKDRFAGAAKPDGTIIHTIEEPIRKDGGIAVLKGNLAVDGAVVKQGAVAPEMMVHQGPARVFDCEEDAIAAIQSGKIVPGDVIVIRYEGPKGGPGMREMLAPTSSLAGMGLDKQVALITDGRFSGATRGAAIGHVSPEAAAGGLIGLVEEGDQISIDIPQRKLELLVDEETLAQRKANWKPKEQELKGYIKRYAKMVTSGSNGALLEDYL</sequence>
<evidence type="ECO:0000256" key="12">
    <source>
        <dbReference type="ARBA" id="ARBA00029436"/>
    </source>
</evidence>
<evidence type="ECO:0000256" key="8">
    <source>
        <dbReference type="ARBA" id="ARBA00023014"/>
    </source>
</evidence>
<dbReference type="GO" id="GO:0009097">
    <property type="term" value="P:isoleucine biosynthetic process"/>
    <property type="evidence" value="ECO:0007669"/>
    <property type="project" value="UniProtKB-UniRule"/>
</dbReference>
<comment type="subunit">
    <text evidence="15">Homodimer.</text>
</comment>
<protein>
    <recommendedName>
        <fullName evidence="14 15">Dihydroxy-acid dehydratase</fullName>
        <shortName evidence="15">DAD</shortName>
        <ecNumber evidence="14 15">4.2.1.9</ecNumber>
    </recommendedName>
</protein>
<keyword evidence="4 15" id="KW-0001">2Fe-2S</keyword>
<evidence type="ECO:0000256" key="9">
    <source>
        <dbReference type="ARBA" id="ARBA00023239"/>
    </source>
</evidence>
<proteinExistence type="inferred from homology"/>
<dbReference type="SUPFAM" id="SSF52016">
    <property type="entry name" value="LeuD/IlvD-like"/>
    <property type="match status" value="1"/>
</dbReference>
<evidence type="ECO:0000259" key="16">
    <source>
        <dbReference type="Pfam" id="PF00920"/>
    </source>
</evidence>
<reference evidence="18" key="1">
    <citation type="submission" date="2020-10" db="EMBL/GenBank/DDBJ databases">
        <authorList>
            <person name="Gilroy R."/>
        </authorList>
    </citation>
    <scope>NUCLEOTIDE SEQUENCE</scope>
    <source>
        <strain evidence="18">4509</strain>
    </source>
</reference>
<evidence type="ECO:0000256" key="14">
    <source>
        <dbReference type="ARBA" id="ARBA00029490"/>
    </source>
</evidence>
<keyword evidence="10 15" id="KW-0100">Branched-chain amino acid biosynthesis</keyword>
<accession>A0A9D1IRY3</accession>
<evidence type="ECO:0000256" key="7">
    <source>
        <dbReference type="ARBA" id="ARBA00023004"/>
    </source>
</evidence>
<evidence type="ECO:0000256" key="10">
    <source>
        <dbReference type="ARBA" id="ARBA00023304"/>
    </source>
</evidence>
<evidence type="ECO:0000259" key="17">
    <source>
        <dbReference type="Pfam" id="PF24877"/>
    </source>
</evidence>
<comment type="similarity">
    <text evidence="2 15">Belongs to the IlvD/Edd family.</text>
</comment>
<gene>
    <name evidence="15 18" type="primary">ilvD</name>
    <name evidence="18" type="ORF">IAD19_06635</name>
</gene>
<keyword evidence="3 15" id="KW-0028">Amino-acid biosynthesis</keyword>
<name>A0A9D1IRY3_9FIRM</name>
<dbReference type="PANTHER" id="PTHR43661">
    <property type="entry name" value="D-XYLONATE DEHYDRATASE"/>
    <property type="match status" value="1"/>
</dbReference>
<dbReference type="Pfam" id="PF00920">
    <property type="entry name" value="ILVD_EDD_N"/>
    <property type="match status" value="1"/>
</dbReference>
<keyword evidence="9 15" id="KW-0456">Lyase</keyword>
<evidence type="ECO:0000313" key="18">
    <source>
        <dbReference type="EMBL" id="HIU42213.1"/>
    </source>
</evidence>
<evidence type="ECO:0000256" key="1">
    <source>
        <dbReference type="ARBA" id="ARBA00001946"/>
    </source>
</evidence>
<dbReference type="PANTHER" id="PTHR43661:SF3">
    <property type="entry name" value="D-XYLONATE DEHYDRATASE YAGF-RELATED"/>
    <property type="match status" value="1"/>
</dbReference>
<dbReference type="AlphaFoldDB" id="A0A9D1IRY3"/>
<dbReference type="Proteomes" id="UP000824082">
    <property type="component" value="Unassembled WGS sequence"/>
</dbReference>
<dbReference type="InterPro" id="IPR000581">
    <property type="entry name" value="ILV_EDD_N"/>
</dbReference>
<evidence type="ECO:0000256" key="11">
    <source>
        <dbReference type="ARBA" id="ARBA00029304"/>
    </source>
</evidence>
<dbReference type="SUPFAM" id="SSF143975">
    <property type="entry name" value="IlvD/EDD N-terminal domain-like"/>
    <property type="match status" value="1"/>
</dbReference>
<feature type="binding site" evidence="15">
    <location>
        <position position="120"/>
    </location>
    <ligand>
        <name>Mg(2+)</name>
        <dbReference type="ChEBI" id="CHEBI:18420"/>
    </ligand>
</feature>
<feature type="domain" description="Dihydroxy-acid/6-phosphogluconate dehydratase C-terminal" evidence="17">
    <location>
        <begin position="358"/>
        <end position="547"/>
    </location>
</feature>
<dbReference type="EMBL" id="DVMX01000130">
    <property type="protein sequence ID" value="HIU42213.1"/>
    <property type="molecule type" value="Genomic_DNA"/>
</dbReference>
<dbReference type="HAMAP" id="MF_00012">
    <property type="entry name" value="IlvD"/>
    <property type="match status" value="1"/>
</dbReference>
<evidence type="ECO:0000256" key="3">
    <source>
        <dbReference type="ARBA" id="ARBA00022605"/>
    </source>
</evidence>
<feature type="binding site" evidence="15">
    <location>
        <position position="78"/>
    </location>
    <ligand>
        <name>Mg(2+)</name>
        <dbReference type="ChEBI" id="CHEBI:18420"/>
    </ligand>
</feature>
<comment type="catalytic activity">
    <reaction evidence="11">
        <text>(2R)-2,3-dihydroxy-3-methylbutanoate = 3-methyl-2-oxobutanoate + H2O</text>
        <dbReference type="Rhea" id="RHEA:24809"/>
        <dbReference type="ChEBI" id="CHEBI:11851"/>
        <dbReference type="ChEBI" id="CHEBI:15377"/>
        <dbReference type="ChEBI" id="CHEBI:49072"/>
        <dbReference type="EC" id="4.2.1.9"/>
    </reaction>
    <physiologicalReaction direction="left-to-right" evidence="11">
        <dbReference type="Rhea" id="RHEA:24810"/>
    </physiologicalReaction>
</comment>
<comment type="pathway">
    <text evidence="13 15">Amino-acid biosynthesis; L-isoleucine biosynthesis; L-isoleucine from 2-oxobutanoate: step 3/4.</text>
</comment>
<dbReference type="GO" id="GO:0004160">
    <property type="term" value="F:dihydroxy-acid dehydratase activity"/>
    <property type="evidence" value="ECO:0007669"/>
    <property type="project" value="UniProtKB-UniRule"/>
</dbReference>
<comment type="caution">
    <text evidence="18">The sequence shown here is derived from an EMBL/GenBank/DDBJ whole genome shotgun (WGS) entry which is preliminary data.</text>
</comment>